<evidence type="ECO:0000256" key="1">
    <source>
        <dbReference type="ARBA" id="ARBA00004141"/>
    </source>
</evidence>
<feature type="transmembrane region" description="Helical" evidence="6">
    <location>
        <begin position="101"/>
        <end position="127"/>
    </location>
</feature>
<comment type="caution">
    <text evidence="8">The sequence shown here is derived from an EMBL/GenBank/DDBJ whole genome shotgun (WGS) entry which is preliminary data.</text>
</comment>
<evidence type="ECO:0000256" key="3">
    <source>
        <dbReference type="ARBA" id="ARBA00022989"/>
    </source>
</evidence>
<feature type="domain" description="Rhodopsin" evidence="7">
    <location>
        <begin position="55"/>
        <end position="286"/>
    </location>
</feature>
<proteinExistence type="inferred from homology"/>
<keyword evidence="9" id="KW-1185">Reference proteome</keyword>
<accession>A0AA39XRU3</accession>
<dbReference type="Pfam" id="PF20684">
    <property type="entry name" value="Fung_rhodopsin"/>
    <property type="match status" value="1"/>
</dbReference>
<feature type="transmembrane region" description="Helical" evidence="6">
    <location>
        <begin position="15"/>
        <end position="36"/>
    </location>
</feature>
<dbReference type="InterPro" id="IPR052337">
    <property type="entry name" value="SAT4-like"/>
</dbReference>
<evidence type="ECO:0000256" key="5">
    <source>
        <dbReference type="ARBA" id="ARBA00038359"/>
    </source>
</evidence>
<feature type="transmembrane region" description="Helical" evidence="6">
    <location>
        <begin position="139"/>
        <end position="160"/>
    </location>
</feature>
<keyword evidence="3 6" id="KW-1133">Transmembrane helix</keyword>
<protein>
    <recommendedName>
        <fullName evidence="7">Rhodopsin domain-containing protein</fullName>
    </recommendedName>
</protein>
<keyword evidence="4 6" id="KW-0472">Membrane</keyword>
<comment type="similarity">
    <text evidence="5">Belongs to the SAT4 family.</text>
</comment>
<dbReference type="AlphaFoldDB" id="A0AA39XRU3"/>
<evidence type="ECO:0000259" key="7">
    <source>
        <dbReference type="Pfam" id="PF20684"/>
    </source>
</evidence>
<evidence type="ECO:0000256" key="4">
    <source>
        <dbReference type="ARBA" id="ARBA00023136"/>
    </source>
</evidence>
<comment type="subcellular location">
    <subcellularLocation>
        <location evidence="1">Membrane</location>
        <topology evidence="1">Multi-pass membrane protein</topology>
    </subcellularLocation>
</comment>
<evidence type="ECO:0000256" key="6">
    <source>
        <dbReference type="SAM" id="Phobius"/>
    </source>
</evidence>
<dbReference type="InterPro" id="IPR049326">
    <property type="entry name" value="Rhodopsin_dom_fungi"/>
</dbReference>
<dbReference type="Proteomes" id="UP001174936">
    <property type="component" value="Unassembled WGS sequence"/>
</dbReference>
<feature type="transmembrane region" description="Helical" evidence="6">
    <location>
        <begin position="220"/>
        <end position="245"/>
    </location>
</feature>
<gene>
    <name evidence="8" type="ORF">B0T16DRAFT_462766</name>
</gene>
<evidence type="ECO:0000256" key="2">
    <source>
        <dbReference type="ARBA" id="ARBA00022692"/>
    </source>
</evidence>
<dbReference type="EMBL" id="JAULSV010000007">
    <property type="protein sequence ID" value="KAK0639058.1"/>
    <property type="molecule type" value="Genomic_DNA"/>
</dbReference>
<sequence length="401" mass="44180">MDELAARTSSPLQRFGIAINFFFPGLAIVVLALRLYAKASSKSKGPGTFRHPSTLLGPDDVFACLSMLVSIGLTIASYYWIKTNYVGISRDHIPPFNPSSAMLTTYAVHILYYPTMTLIKSSILIFLLRLRDHSPRLRLVIHCFNGINLAAGVAVVGGSIGQCTPVRFFWDLSIPGGRCFNQPVFYLVQTGLNLLTDSFTLGIPIWIFKYSTEMGRRMKLATYYVFFLGFLVTLVGIARFVFLYLLFYSEPAQCLEYYTMSFCVSAVETNLAIVCACAPTLRGLVRSWFPRALNAGENIHQTQDTVTEAKLSSTGGTRDSGVQVKPVFNTTEYGKDGRGRVLCSHAAVGGLGLTRSDEDIMRSNGILRTTDVVVDPDDVCSVRTNSTIGDQRDRRGSGGSW</sequence>
<evidence type="ECO:0000313" key="8">
    <source>
        <dbReference type="EMBL" id="KAK0639058.1"/>
    </source>
</evidence>
<dbReference type="GO" id="GO:0016020">
    <property type="term" value="C:membrane"/>
    <property type="evidence" value="ECO:0007669"/>
    <property type="project" value="UniProtKB-SubCell"/>
</dbReference>
<feature type="transmembrane region" description="Helical" evidence="6">
    <location>
        <begin position="184"/>
        <end position="208"/>
    </location>
</feature>
<name>A0AA39XRU3_9PEZI</name>
<keyword evidence="2 6" id="KW-0812">Transmembrane</keyword>
<feature type="transmembrane region" description="Helical" evidence="6">
    <location>
        <begin position="61"/>
        <end position="81"/>
    </location>
</feature>
<dbReference type="PANTHER" id="PTHR33048">
    <property type="entry name" value="PTH11-LIKE INTEGRAL MEMBRANE PROTEIN (AFU_ORTHOLOGUE AFUA_5G11245)"/>
    <property type="match status" value="1"/>
</dbReference>
<organism evidence="8 9">
    <name type="scientific">Cercophora newfieldiana</name>
    <dbReference type="NCBI Taxonomy" id="92897"/>
    <lineage>
        <taxon>Eukaryota</taxon>
        <taxon>Fungi</taxon>
        <taxon>Dikarya</taxon>
        <taxon>Ascomycota</taxon>
        <taxon>Pezizomycotina</taxon>
        <taxon>Sordariomycetes</taxon>
        <taxon>Sordariomycetidae</taxon>
        <taxon>Sordariales</taxon>
        <taxon>Lasiosphaeriaceae</taxon>
        <taxon>Cercophora</taxon>
    </lineage>
</organism>
<dbReference type="PANTHER" id="PTHR33048:SF47">
    <property type="entry name" value="INTEGRAL MEMBRANE PROTEIN-RELATED"/>
    <property type="match status" value="1"/>
</dbReference>
<reference evidence="8" key="1">
    <citation type="submission" date="2023-06" db="EMBL/GenBank/DDBJ databases">
        <title>Genome-scale phylogeny and comparative genomics of the fungal order Sordariales.</title>
        <authorList>
            <consortium name="Lawrence Berkeley National Laboratory"/>
            <person name="Hensen N."/>
            <person name="Bonometti L."/>
            <person name="Westerberg I."/>
            <person name="Brannstrom I.O."/>
            <person name="Guillou S."/>
            <person name="Cros-Aarteil S."/>
            <person name="Calhoun S."/>
            <person name="Haridas S."/>
            <person name="Kuo A."/>
            <person name="Mondo S."/>
            <person name="Pangilinan J."/>
            <person name="Riley R."/>
            <person name="Labutti K."/>
            <person name="Andreopoulos B."/>
            <person name="Lipzen A."/>
            <person name="Chen C."/>
            <person name="Yanf M."/>
            <person name="Daum C."/>
            <person name="Ng V."/>
            <person name="Clum A."/>
            <person name="Steindorff A."/>
            <person name="Ohm R."/>
            <person name="Martin F."/>
            <person name="Silar P."/>
            <person name="Natvig D."/>
            <person name="Lalanne C."/>
            <person name="Gautier V."/>
            <person name="Ament-Velasquez S.L."/>
            <person name="Kruys A."/>
            <person name="Hutchinson M.I."/>
            <person name="Powell A.J."/>
            <person name="Barry K."/>
            <person name="Miller A.N."/>
            <person name="Grigoriev I.V."/>
            <person name="Debuchy R."/>
            <person name="Gladieux P."/>
            <person name="Thoren M.H."/>
            <person name="Johannesson H."/>
        </authorList>
    </citation>
    <scope>NUCLEOTIDE SEQUENCE</scope>
    <source>
        <strain evidence="8">SMH2532-1</strain>
    </source>
</reference>
<evidence type="ECO:0000313" key="9">
    <source>
        <dbReference type="Proteomes" id="UP001174936"/>
    </source>
</evidence>